<dbReference type="GO" id="GO:0047499">
    <property type="term" value="F:calcium-independent phospholipase A2 activity"/>
    <property type="evidence" value="ECO:0007669"/>
    <property type="project" value="TreeGrafter"/>
</dbReference>
<organism evidence="5 6">
    <name type="scientific">Letharia columbiana</name>
    <dbReference type="NCBI Taxonomy" id="112416"/>
    <lineage>
        <taxon>Eukaryota</taxon>
        <taxon>Fungi</taxon>
        <taxon>Dikarya</taxon>
        <taxon>Ascomycota</taxon>
        <taxon>Pezizomycotina</taxon>
        <taxon>Lecanoromycetes</taxon>
        <taxon>OSLEUM clade</taxon>
        <taxon>Lecanoromycetidae</taxon>
        <taxon>Lecanorales</taxon>
        <taxon>Lecanorineae</taxon>
        <taxon>Parmeliaceae</taxon>
        <taxon>Letharia</taxon>
    </lineage>
</organism>
<dbReference type="Proteomes" id="UP000578531">
    <property type="component" value="Unassembled WGS sequence"/>
</dbReference>
<sequence length="811" mass="91089">MQSHRLLLGSIFRGSARVSGWGPSATMSAPNSSHLELSRVNCLATAPSPHILVRSRCDFSAPVAPVQTASGYTQRSNLQVRPLFGGLVNLRPKLPKQPRSAAGRKHLLSTASPDLIINIRLASYIGISSRYARSGMEDQKAVHSDRKVLPQKPTQWSTPDDRALPSSFPHANDLTDTDDDPSAMKSVLSIEKFVLSIDGGWIRGYSSLVILQALMEEVGKIERARNPKATSSIFSSVLGRLDDEICAAPTPNAMPKSEYWPCHYFDYIAGTGTGGVIAMMLGRYRMSVREAMERYRDMYATVVKQQPVSPLPKHRLRKSVFLSIHKGPRRSNPPAMKLVPNFPSPNEDQVHLQSDPNRCRTIVCGCGAKLQPFRSYANHSPPRFVNDILVQCVDAERSRESYCNAKHFYNNPSRTVLAMVSGTVRKEISHTLLEELSGTVRKEISRTLLEKISGMVQEEVFRMTRKGVSPTILDEGSRTVREEVSHTLLEEIFGMVQKEVYRVMRKGVSPTLVKEISRTVLEEISGMVQKEVSCRMLDRVSRTIRDTISRTLVKEISRTMLEDIYSLPNHDFSGKDGIHLLSIGGSINQPVDPRADRLQHQMSTQIQRVHEEQLTSSRYLNPAHYCRLDVSGTDLPDIGANGREPESPDHRTFGRIEASTNLYLRNQVTADNLHNFAAALVDGRRLRARTLQWERWALGVVYRCPEPGCEAWGERFADRLGFWTHMLMAHGARHAYYDPATRKEYEMMGRTREGKVDTEIDCGEILDTGARMKDLKERVAAAKRKREQDLRHLANKAVEGSLVEDWIRAGG</sequence>
<dbReference type="AlphaFoldDB" id="A0A8H6FJJ5"/>
<keyword evidence="2" id="KW-0442">Lipid degradation</keyword>
<keyword evidence="1" id="KW-0378">Hydrolase</keyword>
<comment type="caution">
    <text evidence="5">The sequence shown here is derived from an EMBL/GenBank/DDBJ whole genome shotgun (WGS) entry which is preliminary data.</text>
</comment>
<evidence type="ECO:0000256" key="3">
    <source>
        <dbReference type="SAM" id="Coils"/>
    </source>
</evidence>
<dbReference type="GeneID" id="59293025"/>
<dbReference type="GO" id="GO:0019369">
    <property type="term" value="P:arachidonate metabolic process"/>
    <property type="evidence" value="ECO:0007669"/>
    <property type="project" value="TreeGrafter"/>
</dbReference>
<reference evidence="5 6" key="1">
    <citation type="journal article" date="2020" name="Genomics">
        <title>Complete, high-quality genomes from long-read metagenomic sequencing of two wolf lichen thalli reveals enigmatic genome architecture.</title>
        <authorList>
            <person name="McKenzie S.K."/>
            <person name="Walston R.F."/>
            <person name="Allen J.L."/>
        </authorList>
    </citation>
    <scope>NUCLEOTIDE SEQUENCE [LARGE SCALE GENOMIC DNA]</scope>
    <source>
        <strain evidence="5">WasteWater2</strain>
    </source>
</reference>
<dbReference type="RefSeq" id="XP_037159928.1">
    <property type="nucleotide sequence ID" value="XM_037313263.1"/>
</dbReference>
<feature type="compositionally biased region" description="Basic and acidic residues" evidence="4">
    <location>
        <begin position="139"/>
        <end position="148"/>
    </location>
</feature>
<dbReference type="GO" id="GO:0016020">
    <property type="term" value="C:membrane"/>
    <property type="evidence" value="ECO:0007669"/>
    <property type="project" value="TreeGrafter"/>
</dbReference>
<accession>A0A8H6FJJ5</accession>
<proteinExistence type="predicted"/>
<dbReference type="SUPFAM" id="SSF52151">
    <property type="entry name" value="FabD/lysophospholipase-like"/>
    <property type="match status" value="1"/>
</dbReference>
<dbReference type="EMBL" id="JACCJC010000070">
    <property type="protein sequence ID" value="KAF6229736.1"/>
    <property type="molecule type" value="Genomic_DNA"/>
</dbReference>
<keyword evidence="6" id="KW-1185">Reference proteome</keyword>
<dbReference type="PANTHER" id="PTHR24185:SF1">
    <property type="entry name" value="CALCIUM-INDEPENDENT PHOSPHOLIPASE A2-GAMMA"/>
    <property type="match status" value="1"/>
</dbReference>
<keyword evidence="3" id="KW-0175">Coiled coil</keyword>
<dbReference type="InterPro" id="IPR016035">
    <property type="entry name" value="Acyl_Trfase/lysoPLipase"/>
</dbReference>
<dbReference type="OrthoDB" id="1658288at2759"/>
<dbReference type="GO" id="GO:0016042">
    <property type="term" value="P:lipid catabolic process"/>
    <property type="evidence" value="ECO:0007669"/>
    <property type="project" value="UniProtKB-KW"/>
</dbReference>
<evidence type="ECO:0000313" key="6">
    <source>
        <dbReference type="Proteomes" id="UP000578531"/>
    </source>
</evidence>
<evidence type="ECO:0000256" key="1">
    <source>
        <dbReference type="ARBA" id="ARBA00022801"/>
    </source>
</evidence>
<dbReference type="PANTHER" id="PTHR24185">
    <property type="entry name" value="CALCIUM-INDEPENDENT PHOSPHOLIPASE A2-GAMMA"/>
    <property type="match status" value="1"/>
</dbReference>
<evidence type="ECO:0008006" key="7">
    <source>
        <dbReference type="Google" id="ProtNLM"/>
    </source>
</evidence>
<name>A0A8H6FJJ5_9LECA</name>
<keyword evidence="2" id="KW-0443">Lipid metabolism</keyword>
<evidence type="ECO:0000256" key="4">
    <source>
        <dbReference type="SAM" id="MobiDB-lite"/>
    </source>
</evidence>
<evidence type="ECO:0000313" key="5">
    <source>
        <dbReference type="EMBL" id="KAF6229736.1"/>
    </source>
</evidence>
<gene>
    <name evidence="5" type="ORF">HO173_011383</name>
</gene>
<dbReference type="Gene3D" id="3.40.1090.10">
    <property type="entry name" value="Cytosolic phospholipase A2 catalytic domain"/>
    <property type="match status" value="1"/>
</dbReference>
<feature type="coiled-coil region" evidence="3">
    <location>
        <begin position="765"/>
        <end position="792"/>
    </location>
</feature>
<feature type="region of interest" description="Disordered" evidence="4">
    <location>
        <begin position="139"/>
        <end position="179"/>
    </location>
</feature>
<evidence type="ECO:0000256" key="2">
    <source>
        <dbReference type="ARBA" id="ARBA00022963"/>
    </source>
</evidence>
<protein>
    <recommendedName>
        <fullName evidence="7">PNPLA domain-containing protein</fullName>
    </recommendedName>
</protein>